<evidence type="ECO:0000256" key="3">
    <source>
        <dbReference type="ARBA" id="ARBA00023125"/>
    </source>
</evidence>
<accession>A0A176XF44</accession>
<dbReference type="RefSeq" id="WP_063948168.1">
    <property type="nucleotide sequence ID" value="NZ_LXPS01000008.1"/>
</dbReference>
<comment type="caution">
    <text evidence="6">The sequence shown here is derived from an EMBL/GenBank/DDBJ whole genome shotgun (WGS) entry which is preliminary data.</text>
</comment>
<evidence type="ECO:0000313" key="7">
    <source>
        <dbReference type="Proteomes" id="UP000077098"/>
    </source>
</evidence>
<proteinExistence type="inferred from homology"/>
<evidence type="ECO:0000256" key="2">
    <source>
        <dbReference type="ARBA" id="ARBA00023015"/>
    </source>
</evidence>
<sequence>MTQEKSSGRSTGEAGAVVPTEFGDAIMWAAWLYYADQMTQSEIAKQLGVSRATIVNYLQEARERGVVSVHISPAAGSRTMIARALMEKYGLDGAFVIPSADEQSLSDRLGDAGARVLADMLVDGDTIGVAWGRTVLAAADRISLTRPVTDLTVVQVSGSSTGERDFSPEFCTSLLSNRIHARCVNLLAPAFLTTRELKAQLLAEPILKKQMELVHSTNHVLFGVGDIGPKSTVRLSGIASKEEMEDYVARGAVAVIIGRFIDAGGRPLGGDHDERMVGITLDELRRVRNRICLAGGSLKIAAIKATLNAGYATHFVTDVATAEVLLSD</sequence>
<dbReference type="PROSITE" id="PS50943">
    <property type="entry name" value="HTH_CROC1"/>
    <property type="match status" value="1"/>
</dbReference>
<dbReference type="Gene3D" id="1.10.10.10">
    <property type="entry name" value="Winged helix-like DNA-binding domain superfamily/Winged helix DNA-binding domain"/>
    <property type="match status" value="1"/>
</dbReference>
<dbReference type="SUPFAM" id="SSF100950">
    <property type="entry name" value="NagB/RpiA/CoA transferase-like"/>
    <property type="match status" value="1"/>
</dbReference>
<feature type="domain" description="HTH cro/C1-type" evidence="5">
    <location>
        <begin position="38"/>
        <end position="63"/>
    </location>
</feature>
<evidence type="ECO:0000256" key="1">
    <source>
        <dbReference type="ARBA" id="ARBA00010466"/>
    </source>
</evidence>
<dbReference type="Pfam" id="PF04198">
    <property type="entry name" value="Sugar-bind"/>
    <property type="match status" value="1"/>
</dbReference>
<keyword evidence="4" id="KW-0804">Transcription</keyword>
<evidence type="ECO:0000259" key="5">
    <source>
        <dbReference type="PROSITE" id="PS50943"/>
    </source>
</evidence>
<name>A0A176XF44_AGRTU</name>
<dbReference type="GO" id="GO:0030246">
    <property type="term" value="F:carbohydrate binding"/>
    <property type="evidence" value="ECO:0007669"/>
    <property type="project" value="InterPro"/>
</dbReference>
<organism evidence="6 7">
    <name type="scientific">Agrobacterium tumefaciens</name>
    <dbReference type="NCBI Taxonomy" id="358"/>
    <lineage>
        <taxon>Bacteria</taxon>
        <taxon>Pseudomonadati</taxon>
        <taxon>Pseudomonadota</taxon>
        <taxon>Alphaproteobacteria</taxon>
        <taxon>Hyphomicrobiales</taxon>
        <taxon>Rhizobiaceae</taxon>
        <taxon>Rhizobium/Agrobacterium group</taxon>
        <taxon>Agrobacterium</taxon>
        <taxon>Agrobacterium tumefaciens complex</taxon>
    </lineage>
</organism>
<dbReference type="Proteomes" id="UP000077098">
    <property type="component" value="Unassembled WGS sequence"/>
</dbReference>
<dbReference type="InterPro" id="IPR037171">
    <property type="entry name" value="NagB/RpiA_transferase-like"/>
</dbReference>
<dbReference type="EMBL" id="LXPS01000008">
    <property type="protein sequence ID" value="OAE48005.1"/>
    <property type="molecule type" value="Genomic_DNA"/>
</dbReference>
<dbReference type="InterPro" id="IPR051054">
    <property type="entry name" value="SorC_transcr_regulators"/>
</dbReference>
<dbReference type="InterPro" id="IPR036388">
    <property type="entry name" value="WH-like_DNA-bd_sf"/>
</dbReference>
<protein>
    <submittedName>
        <fullName evidence="6">AsnC family transcriptional regulator</fullName>
    </submittedName>
</protein>
<gene>
    <name evidence="6" type="ORF">A7J57_15545</name>
</gene>
<evidence type="ECO:0000313" key="6">
    <source>
        <dbReference type="EMBL" id="OAE48005.1"/>
    </source>
</evidence>
<dbReference type="GO" id="GO:0003677">
    <property type="term" value="F:DNA binding"/>
    <property type="evidence" value="ECO:0007669"/>
    <property type="project" value="UniProtKB-KW"/>
</dbReference>
<dbReference type="PANTHER" id="PTHR34294">
    <property type="entry name" value="TRANSCRIPTIONAL REGULATOR-RELATED"/>
    <property type="match status" value="1"/>
</dbReference>
<dbReference type="InterPro" id="IPR013196">
    <property type="entry name" value="HTH_11"/>
</dbReference>
<dbReference type="SUPFAM" id="SSF46689">
    <property type="entry name" value="Homeodomain-like"/>
    <property type="match status" value="1"/>
</dbReference>
<keyword evidence="3" id="KW-0238">DNA-binding</keyword>
<dbReference type="Pfam" id="PF08279">
    <property type="entry name" value="HTH_11"/>
    <property type="match status" value="1"/>
</dbReference>
<dbReference type="PANTHER" id="PTHR34294:SF1">
    <property type="entry name" value="TRANSCRIPTIONAL REGULATOR LSRR"/>
    <property type="match status" value="1"/>
</dbReference>
<dbReference type="InterPro" id="IPR009057">
    <property type="entry name" value="Homeodomain-like_sf"/>
</dbReference>
<evidence type="ECO:0000256" key="4">
    <source>
        <dbReference type="ARBA" id="ARBA00023163"/>
    </source>
</evidence>
<comment type="similarity">
    <text evidence="1">Belongs to the SorC transcriptional regulatory family.</text>
</comment>
<dbReference type="Gene3D" id="3.40.50.1360">
    <property type="match status" value="1"/>
</dbReference>
<dbReference type="AlphaFoldDB" id="A0A176XF44"/>
<keyword evidence="2" id="KW-0805">Transcription regulation</keyword>
<dbReference type="InterPro" id="IPR007324">
    <property type="entry name" value="Sugar-bd_dom_put"/>
</dbReference>
<dbReference type="InterPro" id="IPR001387">
    <property type="entry name" value="Cro/C1-type_HTH"/>
</dbReference>
<reference evidence="6 7" key="1">
    <citation type="submission" date="2016-05" db="EMBL/GenBank/DDBJ databases">
        <authorList>
            <person name="Lavstsen T."/>
            <person name="Jespersen J.S."/>
        </authorList>
    </citation>
    <scope>NUCLEOTIDE SEQUENCE [LARGE SCALE GENOMIC DNA]</scope>
    <source>
        <strain evidence="6 7">KCJ1736</strain>
    </source>
</reference>